<dbReference type="Pfam" id="PF00650">
    <property type="entry name" value="CRAL_TRIO"/>
    <property type="match status" value="1"/>
</dbReference>
<organism evidence="3 4">
    <name type="scientific">Euplotes crassus</name>
    <dbReference type="NCBI Taxonomy" id="5936"/>
    <lineage>
        <taxon>Eukaryota</taxon>
        <taxon>Sar</taxon>
        <taxon>Alveolata</taxon>
        <taxon>Ciliophora</taxon>
        <taxon>Intramacronucleata</taxon>
        <taxon>Spirotrichea</taxon>
        <taxon>Hypotrichia</taxon>
        <taxon>Euplotida</taxon>
        <taxon>Euplotidae</taxon>
        <taxon>Moneuplotes</taxon>
    </lineage>
</organism>
<protein>
    <recommendedName>
        <fullName evidence="2">CRAL-TRIO domain-containing protein</fullName>
    </recommendedName>
</protein>
<dbReference type="InterPro" id="IPR001251">
    <property type="entry name" value="CRAL-TRIO_dom"/>
</dbReference>
<evidence type="ECO:0000313" key="4">
    <source>
        <dbReference type="Proteomes" id="UP001295684"/>
    </source>
</evidence>
<gene>
    <name evidence="3" type="ORF">ECRASSUSDP1_LOCUS2753</name>
</gene>
<dbReference type="PANTHER" id="PTHR46818:SF1">
    <property type="entry name" value="CHROMOSOME UNDETERMINED SCAFFOLD_125, WHOLE GENOME SHOTGUN SEQUENCE"/>
    <property type="match status" value="1"/>
</dbReference>
<evidence type="ECO:0000313" key="3">
    <source>
        <dbReference type="EMBL" id="CAI2361442.1"/>
    </source>
</evidence>
<dbReference type="PANTHER" id="PTHR46818">
    <property type="entry name" value="DOMAIN-CONTAINING PROTEIN, PUTATIVE-RELATED"/>
    <property type="match status" value="1"/>
</dbReference>
<evidence type="ECO:0000259" key="2">
    <source>
        <dbReference type="PROSITE" id="PS50191"/>
    </source>
</evidence>
<dbReference type="InterPro" id="IPR036865">
    <property type="entry name" value="CRAL-TRIO_dom_sf"/>
</dbReference>
<name>A0AAD1X7B5_EUPCR</name>
<dbReference type="CDD" id="cd00170">
    <property type="entry name" value="SEC14"/>
    <property type="match status" value="1"/>
</dbReference>
<evidence type="ECO:0000256" key="1">
    <source>
        <dbReference type="SAM" id="MobiDB-lite"/>
    </source>
</evidence>
<dbReference type="Gene3D" id="3.40.525.10">
    <property type="entry name" value="CRAL-TRIO lipid binding domain"/>
    <property type="match status" value="1"/>
</dbReference>
<feature type="domain" description="CRAL-TRIO" evidence="2">
    <location>
        <begin position="122"/>
        <end position="291"/>
    </location>
</feature>
<dbReference type="EMBL" id="CAMPGE010002632">
    <property type="protein sequence ID" value="CAI2361442.1"/>
    <property type="molecule type" value="Genomic_DNA"/>
</dbReference>
<feature type="region of interest" description="Disordered" evidence="1">
    <location>
        <begin position="325"/>
        <end position="371"/>
    </location>
</feature>
<dbReference type="SUPFAM" id="SSF46938">
    <property type="entry name" value="CRAL/TRIO N-terminal domain"/>
    <property type="match status" value="1"/>
</dbReference>
<proteinExistence type="predicted"/>
<dbReference type="AlphaFoldDB" id="A0AAD1X7B5"/>
<keyword evidence="4" id="KW-1185">Reference proteome</keyword>
<dbReference type="PROSITE" id="PS50191">
    <property type="entry name" value="CRAL_TRIO"/>
    <property type="match status" value="1"/>
</dbReference>
<reference evidence="3" key="1">
    <citation type="submission" date="2023-07" db="EMBL/GenBank/DDBJ databases">
        <authorList>
            <consortium name="AG Swart"/>
            <person name="Singh M."/>
            <person name="Singh A."/>
            <person name="Seah K."/>
            <person name="Emmerich C."/>
        </authorList>
    </citation>
    <scope>NUCLEOTIDE SEQUENCE</scope>
    <source>
        <strain evidence="3">DP1</strain>
    </source>
</reference>
<comment type="caution">
    <text evidence="3">The sequence shown here is derived from an EMBL/GenBank/DDBJ whole genome shotgun (WGS) entry which is preliminary data.</text>
</comment>
<dbReference type="Proteomes" id="UP001295684">
    <property type="component" value="Unassembled WGS sequence"/>
</dbReference>
<dbReference type="InterPro" id="IPR036273">
    <property type="entry name" value="CRAL/TRIO_N_dom_sf"/>
</dbReference>
<dbReference type="SUPFAM" id="SSF52087">
    <property type="entry name" value="CRAL/TRIO domain"/>
    <property type="match status" value="1"/>
</dbReference>
<feature type="compositionally biased region" description="Basic and acidic residues" evidence="1">
    <location>
        <begin position="326"/>
        <end position="371"/>
    </location>
</feature>
<accession>A0AAD1X7B5</accession>
<sequence length="553" mass="64263">MENNNDGNCTDFSKKLSEVPSCVLPPPQSYRYFPPQEEIIVTSKKSTQRIIFKGGLKFSVKEKEAINQFKQISQETGYSIDPFFDDTEILRLLQVSKFDIKNAHKFMDTYLGWRDEHVPPKLTSLCEKLIHSGFLYIHGRDKRFRPLIVLNPTALLAFKSISQDVLGTEIIKSSIFIIEYVLKNMFLPGQIENYIVIIDVNKLGVSEIPKSILSKIIDCLSKGYRYRTKRMYVLNTTFSIKLAWKFIESFMAVHMKNKMLMTDKNTSPELLKGFHPSQLEEKFGGESPNRTEFWPPYIPSEEFGEHEECMVSETQYKDILSQNQELQRRPDLEHSNNLSSDHEHKENKENQHNLIEPKECKPESESIQGREDSIKKFFRDRYKETLSDADSDVLMTADPCIDEKSVAMEDSFCMSSYEKDIVNIFQGKKHKRISKTENGDIIVSKPTLQAHSAYSKLSTKEGTLQLLKGEIEENIIEDEGPHCHKLSPIPSFENKGRESNLINRQSSFQVRMPSKKEHEDAFFPIQEEEEEKVYYKEVKVHGVIKRKYEWNFD</sequence>
<dbReference type="SMART" id="SM00516">
    <property type="entry name" value="SEC14"/>
    <property type="match status" value="1"/>
</dbReference>